<name>A0A6V8L193_9ACTN</name>
<evidence type="ECO:0000256" key="1">
    <source>
        <dbReference type="SAM" id="MobiDB-lite"/>
    </source>
</evidence>
<reference evidence="2 3" key="2">
    <citation type="submission" date="2020-03" db="EMBL/GenBank/DDBJ databases">
        <authorList>
            <person name="Ichikawa N."/>
            <person name="Kimura A."/>
            <person name="Kitahashi Y."/>
            <person name="Uohara A."/>
        </authorList>
    </citation>
    <scope>NUCLEOTIDE SEQUENCE [LARGE SCALE GENOMIC DNA]</scope>
    <source>
        <strain evidence="2 3">NBRC 108638</strain>
    </source>
</reference>
<evidence type="ECO:0008006" key="4">
    <source>
        <dbReference type="Google" id="ProtNLM"/>
    </source>
</evidence>
<dbReference type="AlphaFoldDB" id="A0A6V8L193"/>
<protein>
    <recommendedName>
        <fullName evidence="4">Methyltransferase type 11 domain-containing protein</fullName>
    </recommendedName>
</protein>
<keyword evidence="3" id="KW-1185">Reference proteome</keyword>
<accession>A0A6V8L193</accession>
<evidence type="ECO:0000313" key="2">
    <source>
        <dbReference type="EMBL" id="GFJ88571.1"/>
    </source>
</evidence>
<dbReference type="Proteomes" id="UP000482960">
    <property type="component" value="Unassembled WGS sequence"/>
</dbReference>
<sequence length="98" mass="10229">MRTISPLECDVRHEVYLAATLDPFSVGRLTGLPDLAGARCLELGAGGSAVPVWLADRVGPMGEVVAAGATRAGWPRTRGSGPWPTTRASTRCRPGRSG</sequence>
<evidence type="ECO:0000313" key="3">
    <source>
        <dbReference type="Proteomes" id="UP000482960"/>
    </source>
</evidence>
<organism evidence="2 3">
    <name type="scientific">Phytohabitans rumicis</name>
    <dbReference type="NCBI Taxonomy" id="1076125"/>
    <lineage>
        <taxon>Bacteria</taxon>
        <taxon>Bacillati</taxon>
        <taxon>Actinomycetota</taxon>
        <taxon>Actinomycetes</taxon>
        <taxon>Micromonosporales</taxon>
        <taxon>Micromonosporaceae</taxon>
    </lineage>
</organism>
<dbReference type="EMBL" id="BLPG01000001">
    <property type="protein sequence ID" value="GFJ88571.1"/>
    <property type="molecule type" value="Genomic_DNA"/>
</dbReference>
<proteinExistence type="predicted"/>
<comment type="caution">
    <text evidence="2">The sequence shown here is derived from an EMBL/GenBank/DDBJ whole genome shotgun (WGS) entry which is preliminary data.</text>
</comment>
<feature type="region of interest" description="Disordered" evidence="1">
    <location>
        <begin position="72"/>
        <end position="98"/>
    </location>
</feature>
<gene>
    <name evidence="2" type="ORF">Prum_022130</name>
</gene>
<reference evidence="2 3" key="1">
    <citation type="submission" date="2020-03" db="EMBL/GenBank/DDBJ databases">
        <title>Whole genome shotgun sequence of Phytohabitans rumicis NBRC 108638.</title>
        <authorList>
            <person name="Komaki H."/>
            <person name="Tamura T."/>
        </authorList>
    </citation>
    <scope>NUCLEOTIDE SEQUENCE [LARGE SCALE GENOMIC DNA]</scope>
    <source>
        <strain evidence="2 3">NBRC 108638</strain>
    </source>
</reference>
<dbReference type="RefSeq" id="WP_173075967.1">
    <property type="nucleotide sequence ID" value="NZ_BLPG01000001.1"/>
</dbReference>